<dbReference type="InterPro" id="IPR040457">
    <property type="entry name" value="GCP_C"/>
</dbReference>
<feature type="domain" description="Gamma tubulin complex component protein N-terminal" evidence="7">
    <location>
        <begin position="212"/>
        <end position="501"/>
    </location>
</feature>
<dbReference type="Gene3D" id="1.20.120.1900">
    <property type="entry name" value="Gamma-tubulin complex, C-terminal domain"/>
    <property type="match status" value="1"/>
</dbReference>
<comment type="similarity">
    <text evidence="1 5">Belongs to the TUBGCP family.</text>
</comment>
<dbReference type="Pfam" id="PF04130">
    <property type="entry name" value="GCP_C_terminal"/>
    <property type="match status" value="1"/>
</dbReference>
<keyword evidence="4 5" id="KW-0206">Cytoskeleton</keyword>
<reference evidence="9 10" key="1">
    <citation type="submission" date="2025-05" db="UniProtKB">
        <authorList>
            <consortium name="RefSeq"/>
        </authorList>
    </citation>
    <scope>IDENTIFICATION</scope>
    <source>
        <tissue evidence="9 10">Muscle</tissue>
    </source>
</reference>
<dbReference type="RefSeq" id="XP_013774490.1">
    <property type="nucleotide sequence ID" value="XM_013919036.2"/>
</dbReference>
<sequence length="867" mass="100056">MSEFKVHHHVSELMKHLGVAQRSTDGVSAESYADLLLKNRTPNVTTKISSMAAMRKLAEKSKDSDGVLEKYENLKAKNVREVDQVVYLLSQINYDEKTKQFLRKNAECKAESQSRRDALAGHFETSDVSLTKEELIELKNRLQREASGGYGSAMKSTKDSTSRKNTGFPVLPSWVKERPFMTWDFVMDSDIEENKVSPIGSLPVPSQEEQLIEDLLFCLGGIEGDLILSKPLVDPYGPRTFVIDESADPSLRELLKRILPICSHYSVVVRFIEEKSQYQYGLVNQALAAAMRQLFKDYFVLIAQLEHQHRQHALSLQKVWFYLQPSLRTMEVLASIANTINKGDCFGGSVLSVLHERTAALTGDPKAQDLCFYLTQAACVPYFEILEKWIYKGIISDTYSEFLVEDNELVKKEELPVDYSDDYWEKRYTIRRERIPTFLGRIADMILRTGKYLNVIRQCGNDIKFPDAEHIVYTVTERQYVEKIETAYKFASKKLLDLLMEGSDLMGRLRSVKHYFLMDQGDFIVQFLDMAEEELVKDIDDIMPTRLESLLELALRTSVVNSDKYKDDIRVELLPYDLLSQMFKILMITSNDQKDYSELPEMPITGLEAVAFDYEVQWPLSLVINRKVLACYQMLFRHLFYCKHVETLLGSVWTLNKVAKSFSLNASCSYASAFALRQRMLNFVQNLEYYMMFEVVEPSWHVFLTKMHEVTNVDDVLHCHGDFIDSCLKDCMLTHPTLLQTVVRLLKLCVSFSGFMKRSHKHAVEAELSILGDSMLYSVAEETGIQESSTQLVMGQDSFQQRISSFHYEFNDMLFQLLEMISDQERENYSEKMVNMLYRLDFNNFYSQKMDKKNQQEKTGSTSTSRD</sequence>
<dbReference type="InterPro" id="IPR007259">
    <property type="entry name" value="GCP"/>
</dbReference>
<evidence type="ECO:0000259" key="7">
    <source>
        <dbReference type="Pfam" id="PF17681"/>
    </source>
</evidence>
<dbReference type="PANTHER" id="PTHR19302:SF13">
    <property type="entry name" value="GAMMA-TUBULIN COMPLEX COMPONENT 2"/>
    <property type="match status" value="1"/>
</dbReference>
<dbReference type="RefSeq" id="XP_022241621.1">
    <property type="nucleotide sequence ID" value="XM_022385913.1"/>
</dbReference>
<keyword evidence="2 5" id="KW-0963">Cytoplasm</keyword>
<comment type="subcellular location">
    <subcellularLocation>
        <location evidence="5">Cytoplasm</location>
        <location evidence="5">Cytoskeleton</location>
        <location evidence="5">Microtubule organizing center</location>
    </subcellularLocation>
</comment>
<dbReference type="InterPro" id="IPR042241">
    <property type="entry name" value="GCP_C_sf"/>
</dbReference>
<dbReference type="Pfam" id="PF17681">
    <property type="entry name" value="GCP_N_terminal"/>
    <property type="match status" value="1"/>
</dbReference>
<protein>
    <recommendedName>
        <fullName evidence="5">Gamma-tubulin complex component</fullName>
    </recommendedName>
</protein>
<evidence type="ECO:0000313" key="9">
    <source>
        <dbReference type="RefSeq" id="XP_013774490.1"/>
    </source>
</evidence>
<keyword evidence="3 5" id="KW-0493">Microtubule</keyword>
<dbReference type="InterPro" id="IPR041470">
    <property type="entry name" value="GCP_N"/>
</dbReference>
<keyword evidence="8" id="KW-1185">Reference proteome</keyword>
<organism evidence="8 9">
    <name type="scientific">Limulus polyphemus</name>
    <name type="common">Atlantic horseshoe crab</name>
    <dbReference type="NCBI Taxonomy" id="6850"/>
    <lineage>
        <taxon>Eukaryota</taxon>
        <taxon>Metazoa</taxon>
        <taxon>Ecdysozoa</taxon>
        <taxon>Arthropoda</taxon>
        <taxon>Chelicerata</taxon>
        <taxon>Merostomata</taxon>
        <taxon>Xiphosura</taxon>
        <taxon>Limulidae</taxon>
        <taxon>Limulus</taxon>
    </lineage>
</organism>
<accession>A0ABM1B490</accession>
<gene>
    <name evidence="9 10" type="primary">LOC106459416</name>
</gene>
<dbReference type="Proteomes" id="UP000694941">
    <property type="component" value="Unplaced"/>
</dbReference>
<dbReference type="PANTHER" id="PTHR19302">
    <property type="entry name" value="GAMMA TUBULIN COMPLEX PROTEIN"/>
    <property type="match status" value="1"/>
</dbReference>
<evidence type="ECO:0000259" key="6">
    <source>
        <dbReference type="Pfam" id="PF04130"/>
    </source>
</evidence>
<evidence type="ECO:0000256" key="5">
    <source>
        <dbReference type="RuleBase" id="RU363050"/>
    </source>
</evidence>
<evidence type="ECO:0000256" key="1">
    <source>
        <dbReference type="ARBA" id="ARBA00010337"/>
    </source>
</evidence>
<evidence type="ECO:0000256" key="3">
    <source>
        <dbReference type="ARBA" id="ARBA00022701"/>
    </source>
</evidence>
<evidence type="ECO:0000313" key="8">
    <source>
        <dbReference type="Proteomes" id="UP000694941"/>
    </source>
</evidence>
<feature type="domain" description="Gamma tubulin complex component C-terminal" evidence="6">
    <location>
        <begin position="505"/>
        <end position="846"/>
    </location>
</feature>
<dbReference type="GeneID" id="106459416"/>
<name>A0ABM1B490_LIMPO</name>
<proteinExistence type="inferred from homology"/>
<evidence type="ECO:0000313" key="10">
    <source>
        <dbReference type="RefSeq" id="XP_022241621.1"/>
    </source>
</evidence>
<evidence type="ECO:0000256" key="2">
    <source>
        <dbReference type="ARBA" id="ARBA00022490"/>
    </source>
</evidence>
<evidence type="ECO:0000256" key="4">
    <source>
        <dbReference type="ARBA" id="ARBA00023212"/>
    </source>
</evidence>